<accession>A0ABQ3UM23</accession>
<evidence type="ECO:0008006" key="3">
    <source>
        <dbReference type="Google" id="ProtNLM"/>
    </source>
</evidence>
<proteinExistence type="predicted"/>
<organism evidence="1 2">
    <name type="scientific">Ktedonobacter robiniae</name>
    <dbReference type="NCBI Taxonomy" id="2778365"/>
    <lineage>
        <taxon>Bacteria</taxon>
        <taxon>Bacillati</taxon>
        <taxon>Chloroflexota</taxon>
        <taxon>Ktedonobacteria</taxon>
        <taxon>Ktedonobacterales</taxon>
        <taxon>Ktedonobacteraceae</taxon>
        <taxon>Ktedonobacter</taxon>
    </lineage>
</organism>
<dbReference type="Gene3D" id="1.20.120.450">
    <property type="entry name" value="dinb family like domain"/>
    <property type="match status" value="1"/>
</dbReference>
<dbReference type="SUPFAM" id="SSF109854">
    <property type="entry name" value="DinB/YfiT-like putative metalloenzymes"/>
    <property type="match status" value="1"/>
</dbReference>
<dbReference type="Pfam" id="PF08020">
    <property type="entry name" value="DUF1706"/>
    <property type="match status" value="1"/>
</dbReference>
<sequence length="167" mass="19249">MGTSLSKIQLLAELHQEQASWQALLDEIGEANMTQPDVAGGWSIKDIVAHLTGWRRRTVQRFQAALKHEPDVSPPWPSELQADDDINAWIYEANRDRPLADVLSDSRDVFHQLVETLDAFSEEDLQDPHRFAWLEGEPLSGKAFFSHFHEEHEPDMRAWLDRARRGR</sequence>
<dbReference type="RefSeq" id="WP_201370524.1">
    <property type="nucleotide sequence ID" value="NZ_BNJG01000001.1"/>
</dbReference>
<evidence type="ECO:0000313" key="2">
    <source>
        <dbReference type="Proteomes" id="UP000654345"/>
    </source>
</evidence>
<dbReference type="InterPro" id="IPR034660">
    <property type="entry name" value="DinB/YfiT-like"/>
</dbReference>
<reference evidence="1 2" key="1">
    <citation type="journal article" date="2021" name="Int. J. Syst. Evol. Microbiol.">
        <title>Reticulibacter mediterranei gen. nov., sp. nov., within the new family Reticulibacteraceae fam. nov., and Ktedonospora formicarum gen. nov., sp. nov., Ktedonobacter robiniae sp. nov., Dictyobacter formicarum sp. nov. and Dictyobacter arantiisoli sp. nov., belonging to the class Ktedonobacteria.</title>
        <authorList>
            <person name="Yabe S."/>
            <person name="Zheng Y."/>
            <person name="Wang C.M."/>
            <person name="Sakai Y."/>
            <person name="Abe K."/>
            <person name="Yokota A."/>
            <person name="Donadio S."/>
            <person name="Cavaletti L."/>
            <person name="Monciardini P."/>
        </authorList>
    </citation>
    <scope>NUCLEOTIDE SEQUENCE [LARGE SCALE GENOMIC DNA]</scope>
    <source>
        <strain evidence="1 2">SOSP1-30</strain>
    </source>
</reference>
<dbReference type="InterPro" id="IPR012550">
    <property type="entry name" value="DUF1706"/>
</dbReference>
<name>A0ABQ3UM23_9CHLR</name>
<comment type="caution">
    <text evidence="1">The sequence shown here is derived from an EMBL/GenBank/DDBJ whole genome shotgun (WGS) entry which is preliminary data.</text>
</comment>
<protein>
    <recommendedName>
        <fullName evidence="3">ClbS/DfsB family four-helix bundle protein</fullName>
    </recommendedName>
</protein>
<keyword evidence="2" id="KW-1185">Reference proteome</keyword>
<gene>
    <name evidence="1" type="ORF">KSB_22120</name>
</gene>
<dbReference type="Proteomes" id="UP000654345">
    <property type="component" value="Unassembled WGS sequence"/>
</dbReference>
<evidence type="ECO:0000313" key="1">
    <source>
        <dbReference type="EMBL" id="GHO53737.1"/>
    </source>
</evidence>
<dbReference type="EMBL" id="BNJG01000001">
    <property type="protein sequence ID" value="GHO53737.1"/>
    <property type="molecule type" value="Genomic_DNA"/>
</dbReference>